<dbReference type="Gene3D" id="1.10.8.10">
    <property type="entry name" value="DNA helicase RuvA subunit, C-terminal domain"/>
    <property type="match status" value="1"/>
</dbReference>
<dbReference type="OrthoDB" id="5293449at2"/>
<dbReference type="InterPro" id="IPR036267">
    <property type="entry name" value="RuvA_C_sf"/>
</dbReference>
<dbReference type="InterPro" id="IPR011114">
    <property type="entry name" value="RuvA_C"/>
</dbReference>
<evidence type="ECO:0000256" key="2">
    <source>
        <dbReference type="ARBA" id="ARBA00022763"/>
    </source>
</evidence>
<comment type="caution">
    <text evidence="6">Lacks conserved residue(s) required for the propagation of feature annotation.</text>
</comment>
<keyword evidence="8" id="KW-0347">Helicase</keyword>
<feature type="domain" description="Helix-hairpin-helix DNA-binding motif class 1" evidence="7">
    <location>
        <begin position="109"/>
        <end position="128"/>
    </location>
</feature>
<keyword evidence="8" id="KW-0378">Hydrolase</keyword>
<dbReference type="RefSeq" id="WP_069856917.1">
    <property type="nucleotide sequence ID" value="NZ_BDFE01000004.1"/>
</dbReference>
<dbReference type="InterPro" id="IPR010994">
    <property type="entry name" value="RuvA_2-like"/>
</dbReference>
<keyword evidence="5 6" id="KW-0234">DNA repair</keyword>
<dbReference type="AlphaFoldDB" id="A0A194AB92"/>
<evidence type="ECO:0000313" key="8">
    <source>
        <dbReference type="EMBL" id="GAU07442.1"/>
    </source>
</evidence>
<dbReference type="GO" id="GO:0005737">
    <property type="term" value="C:cytoplasm"/>
    <property type="evidence" value="ECO:0007669"/>
    <property type="project" value="UniProtKB-SubCell"/>
</dbReference>
<dbReference type="GO" id="GO:0000400">
    <property type="term" value="F:four-way junction DNA binding"/>
    <property type="evidence" value="ECO:0007669"/>
    <property type="project" value="UniProtKB-UniRule"/>
</dbReference>
<evidence type="ECO:0000256" key="1">
    <source>
        <dbReference type="ARBA" id="ARBA00022490"/>
    </source>
</evidence>
<evidence type="ECO:0000259" key="7">
    <source>
        <dbReference type="SMART" id="SM00278"/>
    </source>
</evidence>
<dbReference type="InterPro" id="IPR003583">
    <property type="entry name" value="Hlx-hairpin-Hlx_DNA-bd_motif"/>
</dbReference>
<dbReference type="CDD" id="cd14332">
    <property type="entry name" value="UBA_RuvA_C"/>
    <property type="match status" value="1"/>
</dbReference>
<accession>A0A194AB92</accession>
<sequence>MIAYLKGIVLQKMESGCVVLTDSGVGYEVGMSAQAVTRLGNAGDEVALYVQTIVREDALALYGFATWEERELFRILIGVPKLGPKTAMAMLSCFEPGDLAAKVAADDVHALTRVPGIGAKSAKRIVLDLKDKLSGFTSLAATRAVPVTANRIFDDTLGGLFALGYSEREASPVVRKVLEEEPDLDVGGAIRAALKLLSSAASA</sequence>
<keyword evidence="8" id="KW-0067">ATP-binding</keyword>
<dbReference type="Pfam" id="PF07499">
    <property type="entry name" value="RuvA_C"/>
    <property type="match status" value="1"/>
</dbReference>
<dbReference type="InterPro" id="IPR012340">
    <property type="entry name" value="NA-bd_OB-fold"/>
</dbReference>
<keyword evidence="9" id="KW-1185">Reference proteome</keyword>
<evidence type="ECO:0000256" key="4">
    <source>
        <dbReference type="ARBA" id="ARBA00023172"/>
    </source>
</evidence>
<dbReference type="InterPro" id="IPR000085">
    <property type="entry name" value="RuvA"/>
</dbReference>
<dbReference type="SUPFAM" id="SSF47781">
    <property type="entry name" value="RuvA domain 2-like"/>
    <property type="match status" value="1"/>
</dbReference>
<protein>
    <recommendedName>
        <fullName evidence="6">Holliday junction branch migration complex subunit RuvA</fullName>
    </recommendedName>
</protein>
<proteinExistence type="inferred from homology"/>
<feature type="domain" description="Helix-hairpin-helix DNA-binding motif class 1" evidence="7">
    <location>
        <begin position="74"/>
        <end position="93"/>
    </location>
</feature>
<dbReference type="Gene3D" id="1.10.150.20">
    <property type="entry name" value="5' to 3' exonuclease, C-terminal subdomain"/>
    <property type="match status" value="1"/>
</dbReference>
<dbReference type="Proteomes" id="UP000095200">
    <property type="component" value="Unassembled WGS sequence"/>
</dbReference>
<keyword evidence="8" id="KW-0547">Nucleotide-binding</keyword>
<dbReference type="GO" id="GO:0005524">
    <property type="term" value="F:ATP binding"/>
    <property type="evidence" value="ECO:0007669"/>
    <property type="project" value="InterPro"/>
</dbReference>
<evidence type="ECO:0000313" key="9">
    <source>
        <dbReference type="Proteomes" id="UP000095200"/>
    </source>
</evidence>
<dbReference type="Pfam" id="PF14520">
    <property type="entry name" value="HHH_5"/>
    <property type="match status" value="1"/>
</dbReference>
<dbReference type="SMART" id="SM00278">
    <property type="entry name" value="HhH1"/>
    <property type="match status" value="2"/>
</dbReference>
<comment type="similarity">
    <text evidence="6">Belongs to the RuvA family.</text>
</comment>
<dbReference type="Pfam" id="PF01330">
    <property type="entry name" value="RuvA_N"/>
    <property type="match status" value="1"/>
</dbReference>
<dbReference type="SUPFAM" id="SSF50249">
    <property type="entry name" value="Nucleic acid-binding proteins"/>
    <property type="match status" value="1"/>
</dbReference>
<dbReference type="EMBL" id="BDFE01000004">
    <property type="protein sequence ID" value="GAU07442.1"/>
    <property type="molecule type" value="Genomic_DNA"/>
</dbReference>
<dbReference type="NCBIfam" id="TIGR00084">
    <property type="entry name" value="ruvA"/>
    <property type="match status" value="1"/>
</dbReference>
<comment type="function">
    <text evidence="6">The RuvA-RuvB-RuvC complex processes Holliday junction (HJ) DNA during genetic recombination and DNA repair, while the RuvA-RuvB complex plays an important role in the rescue of blocked DNA replication forks via replication fork reversal (RFR). RuvA specifically binds to HJ cruciform DNA, conferring on it an open structure. The RuvB hexamer acts as an ATP-dependent pump, pulling dsDNA into and through the RuvAB complex. HJ branch migration allows RuvC to scan DNA until it finds its consensus sequence, where it cleaves and resolves the cruciform DNA.</text>
</comment>
<name>A0A194AB92_9BACT</name>
<dbReference type="GO" id="GO:0048476">
    <property type="term" value="C:Holliday junction resolvase complex"/>
    <property type="evidence" value="ECO:0007669"/>
    <property type="project" value="UniProtKB-UniRule"/>
</dbReference>
<keyword evidence="4 6" id="KW-0233">DNA recombination</keyword>
<organism evidence="8 9">
    <name type="scientific">Desulfoplanes formicivorans</name>
    <dbReference type="NCBI Taxonomy" id="1592317"/>
    <lineage>
        <taxon>Bacteria</taxon>
        <taxon>Pseudomonadati</taxon>
        <taxon>Thermodesulfobacteriota</taxon>
        <taxon>Desulfovibrionia</taxon>
        <taxon>Desulfovibrionales</taxon>
        <taxon>Desulfoplanaceae</taxon>
        <taxon>Desulfoplanes</taxon>
    </lineage>
</organism>
<dbReference type="HAMAP" id="MF_00031">
    <property type="entry name" value="DNA_HJ_migration_RuvA"/>
    <property type="match status" value="1"/>
</dbReference>
<dbReference type="GO" id="GO:0009378">
    <property type="term" value="F:four-way junction helicase activity"/>
    <property type="evidence" value="ECO:0007669"/>
    <property type="project" value="InterPro"/>
</dbReference>
<evidence type="ECO:0000256" key="3">
    <source>
        <dbReference type="ARBA" id="ARBA00023125"/>
    </source>
</evidence>
<keyword evidence="1 6" id="KW-0963">Cytoplasm</keyword>
<reference evidence="9" key="1">
    <citation type="submission" date="2016-06" db="EMBL/GenBank/DDBJ databases">
        <title>Draft genome sequence of Desulfoplanes formicivorans strain Pf12B.</title>
        <authorList>
            <person name="Watanabe M."/>
            <person name="Kojima H."/>
            <person name="Fukui M."/>
        </authorList>
    </citation>
    <scope>NUCLEOTIDE SEQUENCE [LARGE SCALE GENOMIC DNA]</scope>
    <source>
        <strain evidence="9">Pf12B</strain>
    </source>
</reference>
<comment type="caution">
    <text evidence="8">The sequence shown here is derived from an EMBL/GenBank/DDBJ whole genome shotgun (WGS) entry which is preliminary data.</text>
</comment>
<dbReference type="GO" id="GO:0006281">
    <property type="term" value="P:DNA repair"/>
    <property type="evidence" value="ECO:0007669"/>
    <property type="project" value="UniProtKB-UniRule"/>
</dbReference>
<dbReference type="GO" id="GO:0009379">
    <property type="term" value="C:Holliday junction helicase complex"/>
    <property type="evidence" value="ECO:0007669"/>
    <property type="project" value="InterPro"/>
</dbReference>
<comment type="domain">
    <text evidence="6">Has three domains with a flexible linker between the domains II and III and assumes an 'L' shape. Domain III is highly mobile and contacts RuvB.</text>
</comment>
<dbReference type="SUPFAM" id="SSF46929">
    <property type="entry name" value="DNA helicase RuvA subunit, C-terminal domain"/>
    <property type="match status" value="1"/>
</dbReference>
<comment type="subunit">
    <text evidence="6">Homotetramer. Forms an RuvA(8)-RuvB(12)-Holliday junction (HJ) complex. HJ DNA is sandwiched between 2 RuvA tetramers; dsDNA enters through RuvA and exits via RuvB. An RuvB hexamer assembles on each DNA strand where it exits the tetramer. Each RuvB hexamer is contacted by two RuvA subunits (via domain III) on 2 adjacent RuvB subunits; this complex drives branch migration. In the full resolvosome a probable DNA-RuvA(4)-RuvB(12)-RuvC(2) complex forms which resolves the HJ.</text>
</comment>
<gene>
    <name evidence="6" type="primary">ruvA</name>
    <name evidence="8" type="ORF">DPF_0123</name>
</gene>
<dbReference type="GO" id="GO:0006310">
    <property type="term" value="P:DNA recombination"/>
    <property type="evidence" value="ECO:0007669"/>
    <property type="project" value="UniProtKB-UniRule"/>
</dbReference>
<feature type="region of interest" description="Domain III" evidence="6">
    <location>
        <begin position="148"/>
        <end position="203"/>
    </location>
</feature>
<dbReference type="InterPro" id="IPR013849">
    <property type="entry name" value="DNA_helicase_Holl-junc_RuvA_I"/>
</dbReference>
<comment type="subcellular location">
    <subcellularLocation>
        <location evidence="6">Cytoplasm</location>
    </subcellularLocation>
</comment>
<evidence type="ECO:0000256" key="5">
    <source>
        <dbReference type="ARBA" id="ARBA00023204"/>
    </source>
</evidence>
<evidence type="ECO:0000256" key="6">
    <source>
        <dbReference type="HAMAP-Rule" id="MF_00031"/>
    </source>
</evidence>
<keyword evidence="2 6" id="KW-0227">DNA damage</keyword>
<dbReference type="STRING" id="1592317.DPF_0123"/>
<keyword evidence="3 6" id="KW-0238">DNA-binding</keyword>
<dbReference type="Gene3D" id="2.40.50.140">
    <property type="entry name" value="Nucleic acid-binding proteins"/>
    <property type="match status" value="1"/>
</dbReference>